<proteinExistence type="predicted"/>
<gene>
    <name evidence="2" type="ORF">AV530_002619</name>
</gene>
<feature type="region of interest" description="Disordered" evidence="1">
    <location>
        <begin position="26"/>
        <end position="87"/>
    </location>
</feature>
<evidence type="ECO:0000313" key="3">
    <source>
        <dbReference type="Proteomes" id="UP000190648"/>
    </source>
</evidence>
<protein>
    <submittedName>
        <fullName evidence="2">Uncharacterized protein</fullName>
    </submittedName>
</protein>
<sequence>MSRETDVNCELFLQNGLLEDEVFGQRRTPKPVPPSFGASFSQSRACLRSPEENEKTQRRGTTQTACRKIYSTPAKQHGAYGQGQTEI</sequence>
<dbReference type="AlphaFoldDB" id="A0A1V4K738"/>
<reference evidence="2 3" key="1">
    <citation type="submission" date="2016-02" db="EMBL/GenBank/DDBJ databases">
        <title>Band-tailed pigeon sequencing and assembly.</title>
        <authorList>
            <person name="Soares A.E."/>
            <person name="Novak B.J."/>
            <person name="Rice E.S."/>
            <person name="O'Connell B."/>
            <person name="Chang D."/>
            <person name="Weber S."/>
            <person name="Shapiro B."/>
        </authorList>
    </citation>
    <scope>NUCLEOTIDE SEQUENCE [LARGE SCALE GENOMIC DNA]</scope>
    <source>
        <strain evidence="2">BTP2013</strain>
        <tissue evidence="2">Blood</tissue>
    </source>
</reference>
<comment type="caution">
    <text evidence="2">The sequence shown here is derived from an EMBL/GenBank/DDBJ whole genome shotgun (WGS) entry which is preliminary data.</text>
</comment>
<evidence type="ECO:0000313" key="2">
    <source>
        <dbReference type="EMBL" id="OPJ80262.1"/>
    </source>
</evidence>
<dbReference type="EMBL" id="LSYS01004331">
    <property type="protein sequence ID" value="OPJ80262.1"/>
    <property type="molecule type" value="Genomic_DNA"/>
</dbReference>
<accession>A0A1V4K738</accession>
<organism evidence="2 3">
    <name type="scientific">Patagioenas fasciata monilis</name>
    <dbReference type="NCBI Taxonomy" id="372326"/>
    <lineage>
        <taxon>Eukaryota</taxon>
        <taxon>Metazoa</taxon>
        <taxon>Chordata</taxon>
        <taxon>Craniata</taxon>
        <taxon>Vertebrata</taxon>
        <taxon>Euteleostomi</taxon>
        <taxon>Archelosauria</taxon>
        <taxon>Archosauria</taxon>
        <taxon>Dinosauria</taxon>
        <taxon>Saurischia</taxon>
        <taxon>Theropoda</taxon>
        <taxon>Coelurosauria</taxon>
        <taxon>Aves</taxon>
        <taxon>Neognathae</taxon>
        <taxon>Neoaves</taxon>
        <taxon>Columbimorphae</taxon>
        <taxon>Columbiformes</taxon>
        <taxon>Columbidae</taxon>
        <taxon>Patagioenas</taxon>
    </lineage>
</organism>
<evidence type="ECO:0000256" key="1">
    <source>
        <dbReference type="SAM" id="MobiDB-lite"/>
    </source>
</evidence>
<dbReference type="Proteomes" id="UP000190648">
    <property type="component" value="Unassembled WGS sequence"/>
</dbReference>
<keyword evidence="3" id="KW-1185">Reference proteome</keyword>
<name>A0A1V4K738_PATFA</name>